<proteinExistence type="predicted"/>
<keyword evidence="2" id="KW-1185">Reference proteome</keyword>
<comment type="caution">
    <text evidence="1">The sequence shown here is derived from an EMBL/GenBank/DDBJ whole genome shotgun (WGS) entry which is preliminary data.</text>
</comment>
<sequence>MSGVDFFCEMNEQLDWKSLVQDGRRKDAGTWCWRVVPSPYGQNFKKVIIHSKRLPVGHHRSLQNNTDGCTPGDSGDHISAPPITAGCQNNRIVQTPHLTYFPKFRCSQRIGIERLFWFSQDTALFLHIYTDFI</sequence>
<dbReference type="Proteomes" id="UP000499080">
    <property type="component" value="Unassembled WGS sequence"/>
</dbReference>
<evidence type="ECO:0000313" key="2">
    <source>
        <dbReference type="Proteomes" id="UP000499080"/>
    </source>
</evidence>
<dbReference type="AlphaFoldDB" id="A0A4Y2BPB9"/>
<reference evidence="1 2" key="1">
    <citation type="journal article" date="2019" name="Sci. Rep.">
        <title>Orb-weaving spider Araneus ventricosus genome elucidates the spidroin gene catalogue.</title>
        <authorList>
            <person name="Kono N."/>
            <person name="Nakamura H."/>
            <person name="Ohtoshi R."/>
            <person name="Moran D.A.P."/>
            <person name="Shinohara A."/>
            <person name="Yoshida Y."/>
            <person name="Fujiwara M."/>
            <person name="Mori M."/>
            <person name="Tomita M."/>
            <person name="Arakawa K."/>
        </authorList>
    </citation>
    <scope>NUCLEOTIDE SEQUENCE [LARGE SCALE GENOMIC DNA]</scope>
</reference>
<accession>A0A4Y2BPB9</accession>
<gene>
    <name evidence="1" type="ORF">AVEN_185022_1</name>
</gene>
<protein>
    <submittedName>
        <fullName evidence="1">Uncharacterized protein</fullName>
    </submittedName>
</protein>
<evidence type="ECO:0000313" key="1">
    <source>
        <dbReference type="EMBL" id="GBL94050.1"/>
    </source>
</evidence>
<dbReference type="EMBL" id="BGPR01000099">
    <property type="protein sequence ID" value="GBL94050.1"/>
    <property type="molecule type" value="Genomic_DNA"/>
</dbReference>
<name>A0A4Y2BPB9_ARAVE</name>
<organism evidence="1 2">
    <name type="scientific">Araneus ventricosus</name>
    <name type="common">Orbweaver spider</name>
    <name type="synonym">Epeira ventricosa</name>
    <dbReference type="NCBI Taxonomy" id="182803"/>
    <lineage>
        <taxon>Eukaryota</taxon>
        <taxon>Metazoa</taxon>
        <taxon>Ecdysozoa</taxon>
        <taxon>Arthropoda</taxon>
        <taxon>Chelicerata</taxon>
        <taxon>Arachnida</taxon>
        <taxon>Araneae</taxon>
        <taxon>Araneomorphae</taxon>
        <taxon>Entelegynae</taxon>
        <taxon>Araneoidea</taxon>
        <taxon>Araneidae</taxon>
        <taxon>Araneus</taxon>
    </lineage>
</organism>